<comment type="caution">
    <text evidence="1">The sequence shown here is derived from an EMBL/GenBank/DDBJ whole genome shotgun (WGS) entry which is preliminary data.</text>
</comment>
<dbReference type="Proteomes" id="UP001500668">
    <property type="component" value="Unassembled WGS sequence"/>
</dbReference>
<organism evidence="1 2">
    <name type="scientific">Streptomyces crystallinus</name>
    <dbReference type="NCBI Taxonomy" id="68191"/>
    <lineage>
        <taxon>Bacteria</taxon>
        <taxon>Bacillati</taxon>
        <taxon>Actinomycetota</taxon>
        <taxon>Actinomycetes</taxon>
        <taxon>Kitasatosporales</taxon>
        <taxon>Streptomycetaceae</taxon>
        <taxon>Streptomyces</taxon>
    </lineage>
</organism>
<dbReference type="RefSeq" id="WP_344074195.1">
    <property type="nucleotide sequence ID" value="NZ_BAAACA010000014.1"/>
</dbReference>
<gene>
    <name evidence="1" type="ORF">GCM10010394_31430</name>
</gene>
<dbReference type="EMBL" id="BAAACA010000014">
    <property type="protein sequence ID" value="GAA0599581.1"/>
    <property type="molecule type" value="Genomic_DNA"/>
</dbReference>
<proteinExistence type="predicted"/>
<reference evidence="1 2" key="1">
    <citation type="journal article" date="2019" name="Int. J. Syst. Evol. Microbiol.">
        <title>The Global Catalogue of Microorganisms (GCM) 10K type strain sequencing project: providing services to taxonomists for standard genome sequencing and annotation.</title>
        <authorList>
            <consortium name="The Broad Institute Genomics Platform"/>
            <consortium name="The Broad Institute Genome Sequencing Center for Infectious Disease"/>
            <person name="Wu L."/>
            <person name="Ma J."/>
        </authorList>
    </citation>
    <scope>NUCLEOTIDE SEQUENCE [LARGE SCALE GENOMIC DNA]</scope>
    <source>
        <strain evidence="1 2">JCM 5067</strain>
    </source>
</reference>
<accession>A0ABN1FX03</accession>
<keyword evidence="2" id="KW-1185">Reference proteome</keyword>
<evidence type="ECO:0000313" key="1">
    <source>
        <dbReference type="EMBL" id="GAA0599581.1"/>
    </source>
</evidence>
<evidence type="ECO:0000313" key="2">
    <source>
        <dbReference type="Proteomes" id="UP001500668"/>
    </source>
</evidence>
<sequence>MSSSADHPGSVLPDAEAANAAIRDLVDSTDPDDGWPAEEYERLLALWAAATTADLDAAA</sequence>
<name>A0ABN1FX03_9ACTN</name>
<protein>
    <submittedName>
        <fullName evidence="1">Uncharacterized protein</fullName>
    </submittedName>
</protein>